<organism evidence="1 2">
    <name type="scientific">Plastoroseomonas arctica</name>
    <dbReference type="NCBI Taxonomy" id="1509237"/>
    <lineage>
        <taxon>Bacteria</taxon>
        <taxon>Pseudomonadati</taxon>
        <taxon>Pseudomonadota</taxon>
        <taxon>Alphaproteobacteria</taxon>
        <taxon>Acetobacterales</taxon>
        <taxon>Acetobacteraceae</taxon>
        <taxon>Plastoroseomonas</taxon>
    </lineage>
</organism>
<dbReference type="RefSeq" id="WP_211876055.1">
    <property type="nucleotide sequence ID" value="NZ_JAAEDH010000027.1"/>
</dbReference>
<protein>
    <submittedName>
        <fullName evidence="1">Uncharacterized protein</fullName>
    </submittedName>
</protein>
<dbReference type="AlphaFoldDB" id="A0AAF1KUV7"/>
<gene>
    <name evidence="1" type="ORF">GXW79_19105</name>
</gene>
<evidence type="ECO:0000313" key="2">
    <source>
        <dbReference type="Proteomes" id="UP001196068"/>
    </source>
</evidence>
<dbReference type="Proteomes" id="UP001196068">
    <property type="component" value="Unassembled WGS sequence"/>
</dbReference>
<comment type="caution">
    <text evidence="1">The sequence shown here is derived from an EMBL/GenBank/DDBJ whole genome shotgun (WGS) entry which is preliminary data.</text>
</comment>
<proteinExistence type="predicted"/>
<reference evidence="1" key="2">
    <citation type="journal article" date="2021" name="Syst. Appl. Microbiol.">
        <title>Roseomonas hellenica sp. nov., isolated from roots of wild-growing Alkanna tinctoria.</title>
        <authorList>
            <person name="Rat A."/>
            <person name="Naranjo H.D."/>
            <person name="Lebbe L."/>
            <person name="Cnockaert M."/>
            <person name="Krigas N."/>
            <person name="Grigoriadou K."/>
            <person name="Maloupa E."/>
            <person name="Willems A."/>
        </authorList>
    </citation>
    <scope>NUCLEOTIDE SEQUENCE</scope>
    <source>
        <strain evidence="1">LMG 28251</strain>
    </source>
</reference>
<reference evidence="1" key="1">
    <citation type="submission" date="2020-01" db="EMBL/GenBank/DDBJ databases">
        <authorList>
            <person name="Rat A."/>
        </authorList>
    </citation>
    <scope>NUCLEOTIDE SEQUENCE</scope>
    <source>
        <strain evidence="1">LMG 28251</strain>
    </source>
</reference>
<name>A0AAF1KUV7_9PROT</name>
<keyword evidence="2" id="KW-1185">Reference proteome</keyword>
<evidence type="ECO:0000313" key="1">
    <source>
        <dbReference type="EMBL" id="MBR0657192.1"/>
    </source>
</evidence>
<dbReference type="EMBL" id="JAAEDH010000027">
    <property type="protein sequence ID" value="MBR0657192.1"/>
    <property type="molecule type" value="Genomic_DNA"/>
</dbReference>
<sequence length="97" mass="10700">MRIGYALPDGRLLLLASEEIGADEGMTLSLHAADGARVAGVTRRLWLGGGFVEDPMPDGEWALRFEFPKGVAWRADVRRLGRWLTALGVPPLTLRRM</sequence>
<accession>A0AAF1KUV7</accession>